<name>A0A368G7L4_ANCCA</name>
<dbReference type="Proteomes" id="UP000252519">
    <property type="component" value="Unassembled WGS sequence"/>
</dbReference>
<accession>A0A368G7L4</accession>
<evidence type="ECO:0000313" key="1">
    <source>
        <dbReference type="EMBL" id="RCN38677.1"/>
    </source>
</evidence>
<dbReference type="Gene3D" id="1.10.238.10">
    <property type="entry name" value="EF-hand"/>
    <property type="match status" value="1"/>
</dbReference>
<dbReference type="STRING" id="29170.A0A368G7L4"/>
<gene>
    <name evidence="1" type="ORF">ANCCAN_15402</name>
</gene>
<sequence>MLSIVDSIYKMVGSSVKIPDEESTPEKRVDRIFRMMDKGTSPRFLVGTSKATP</sequence>
<proteinExistence type="predicted"/>
<reference evidence="1 2" key="1">
    <citation type="submission" date="2014-10" db="EMBL/GenBank/DDBJ databases">
        <title>Draft genome of the hookworm Ancylostoma caninum.</title>
        <authorList>
            <person name="Mitreva M."/>
        </authorList>
    </citation>
    <scope>NUCLEOTIDE SEQUENCE [LARGE SCALE GENOMIC DNA]</scope>
    <source>
        <strain evidence="1 2">Baltimore</strain>
    </source>
</reference>
<dbReference type="EMBL" id="JOJR01000382">
    <property type="protein sequence ID" value="RCN38677.1"/>
    <property type="molecule type" value="Genomic_DNA"/>
</dbReference>
<evidence type="ECO:0000313" key="2">
    <source>
        <dbReference type="Proteomes" id="UP000252519"/>
    </source>
</evidence>
<keyword evidence="2" id="KW-1185">Reference proteome</keyword>
<dbReference type="OrthoDB" id="191686at2759"/>
<dbReference type="AlphaFoldDB" id="A0A368G7L4"/>
<comment type="caution">
    <text evidence="1">The sequence shown here is derived from an EMBL/GenBank/DDBJ whole genome shotgun (WGS) entry which is preliminary data.</text>
</comment>
<organism evidence="1 2">
    <name type="scientific">Ancylostoma caninum</name>
    <name type="common">Dog hookworm</name>
    <dbReference type="NCBI Taxonomy" id="29170"/>
    <lineage>
        <taxon>Eukaryota</taxon>
        <taxon>Metazoa</taxon>
        <taxon>Ecdysozoa</taxon>
        <taxon>Nematoda</taxon>
        <taxon>Chromadorea</taxon>
        <taxon>Rhabditida</taxon>
        <taxon>Rhabditina</taxon>
        <taxon>Rhabditomorpha</taxon>
        <taxon>Strongyloidea</taxon>
        <taxon>Ancylostomatidae</taxon>
        <taxon>Ancylostomatinae</taxon>
        <taxon>Ancylostoma</taxon>
    </lineage>
</organism>
<protein>
    <submittedName>
        <fullName evidence="1">Uncharacterized protein</fullName>
    </submittedName>
</protein>